<evidence type="ECO:0000313" key="7">
    <source>
        <dbReference type="Proteomes" id="UP000192578"/>
    </source>
</evidence>
<dbReference type="OrthoDB" id="125363at2759"/>
<dbReference type="Proteomes" id="UP000192578">
    <property type="component" value="Unassembled WGS sequence"/>
</dbReference>
<organism evidence="6 7">
    <name type="scientific">Hypsibius exemplaris</name>
    <name type="common">Freshwater tardigrade</name>
    <dbReference type="NCBI Taxonomy" id="2072580"/>
    <lineage>
        <taxon>Eukaryota</taxon>
        <taxon>Metazoa</taxon>
        <taxon>Ecdysozoa</taxon>
        <taxon>Tardigrada</taxon>
        <taxon>Eutardigrada</taxon>
        <taxon>Parachela</taxon>
        <taxon>Hypsibioidea</taxon>
        <taxon>Hypsibiidae</taxon>
        <taxon>Hypsibius</taxon>
    </lineage>
</organism>
<evidence type="ECO:0000313" key="6">
    <source>
        <dbReference type="EMBL" id="OQV25830.1"/>
    </source>
</evidence>
<feature type="domain" description="PSI" evidence="5">
    <location>
        <begin position="400"/>
        <end position="460"/>
    </location>
</feature>
<evidence type="ECO:0000256" key="4">
    <source>
        <dbReference type="SAM" id="Phobius"/>
    </source>
</evidence>
<dbReference type="SMART" id="SM00423">
    <property type="entry name" value="PSI"/>
    <property type="match status" value="2"/>
</dbReference>
<dbReference type="InterPro" id="IPR013783">
    <property type="entry name" value="Ig-like_fold"/>
</dbReference>
<dbReference type="InterPro" id="IPR002909">
    <property type="entry name" value="IPT_dom"/>
</dbReference>
<dbReference type="InterPro" id="IPR031148">
    <property type="entry name" value="Plexin"/>
</dbReference>
<dbReference type="Pfam" id="PF01833">
    <property type="entry name" value="TIG"/>
    <property type="match status" value="1"/>
</dbReference>
<comment type="caution">
    <text evidence="6">The sequence shown here is derived from an EMBL/GenBank/DDBJ whole genome shotgun (WGS) entry which is preliminary data.</text>
</comment>
<keyword evidence="4" id="KW-0812">Transmembrane</keyword>
<evidence type="ECO:0000256" key="3">
    <source>
        <dbReference type="ARBA" id="ARBA00023180"/>
    </source>
</evidence>
<gene>
    <name evidence="6" type="ORF">BV898_00755</name>
</gene>
<dbReference type="GO" id="GO:0030334">
    <property type="term" value="P:regulation of cell migration"/>
    <property type="evidence" value="ECO:0007669"/>
    <property type="project" value="TreeGrafter"/>
</dbReference>
<proteinExistence type="predicted"/>
<name>A0A1W0XEB8_HYPEX</name>
<dbReference type="GO" id="GO:0002116">
    <property type="term" value="C:semaphorin receptor complex"/>
    <property type="evidence" value="ECO:0007669"/>
    <property type="project" value="TreeGrafter"/>
</dbReference>
<feature type="domain" description="PSI" evidence="5">
    <location>
        <begin position="579"/>
        <end position="620"/>
    </location>
</feature>
<dbReference type="SUPFAM" id="SSF103575">
    <property type="entry name" value="Plexin repeat"/>
    <property type="match status" value="1"/>
</dbReference>
<protein>
    <recommendedName>
        <fullName evidence="5">PSI domain-containing protein</fullName>
    </recommendedName>
</protein>
<dbReference type="InterPro" id="IPR002165">
    <property type="entry name" value="Plexin_repeat"/>
</dbReference>
<dbReference type="AlphaFoldDB" id="A0A1W0XEB8"/>
<keyword evidence="4" id="KW-1133">Transmembrane helix</keyword>
<dbReference type="GO" id="GO:0005886">
    <property type="term" value="C:plasma membrane"/>
    <property type="evidence" value="ECO:0007669"/>
    <property type="project" value="TreeGrafter"/>
</dbReference>
<dbReference type="InterPro" id="IPR016201">
    <property type="entry name" value="PSI"/>
</dbReference>
<feature type="transmembrane region" description="Helical" evidence="4">
    <location>
        <begin position="758"/>
        <end position="779"/>
    </location>
</feature>
<dbReference type="PANTHER" id="PTHR22625:SF70">
    <property type="entry name" value="PLEXIN A, ISOFORM A"/>
    <property type="match status" value="1"/>
</dbReference>
<reference evidence="7" key="1">
    <citation type="submission" date="2017-01" db="EMBL/GenBank/DDBJ databases">
        <title>Comparative genomics of anhydrobiosis in the tardigrade Hypsibius dujardini.</title>
        <authorList>
            <person name="Yoshida Y."/>
            <person name="Koutsovoulos G."/>
            <person name="Laetsch D."/>
            <person name="Stevens L."/>
            <person name="Kumar S."/>
            <person name="Horikawa D."/>
            <person name="Ishino K."/>
            <person name="Komine S."/>
            <person name="Tomita M."/>
            <person name="Blaxter M."/>
            <person name="Arakawa K."/>
        </authorList>
    </citation>
    <scope>NUCLEOTIDE SEQUENCE [LARGE SCALE GENOMIC DNA]</scope>
    <source>
        <strain evidence="7">Z151</strain>
    </source>
</reference>
<keyword evidence="7" id="KW-1185">Reference proteome</keyword>
<keyword evidence="2 4" id="KW-0472">Membrane</keyword>
<dbReference type="EMBL" id="MTYJ01000002">
    <property type="protein sequence ID" value="OQV25830.1"/>
    <property type="molecule type" value="Genomic_DNA"/>
</dbReference>
<accession>A0A1W0XEB8</accession>
<evidence type="ECO:0000259" key="5">
    <source>
        <dbReference type="SMART" id="SM00423"/>
    </source>
</evidence>
<evidence type="ECO:0000256" key="2">
    <source>
        <dbReference type="ARBA" id="ARBA00023136"/>
    </source>
</evidence>
<dbReference type="PANTHER" id="PTHR22625">
    <property type="entry name" value="PLEXIN"/>
    <property type="match status" value="1"/>
</dbReference>
<comment type="subcellular location">
    <subcellularLocation>
        <location evidence="1">Membrane</location>
    </subcellularLocation>
</comment>
<sequence length="847" mass="94340">MSTNCWLGKTRIIDLYESWPSVRPSLVLSLFTVLLMINYDGQVVQSFPLDGRSAVVVFSEDIGTYLICQDNSSTPVVLNASLHDLQQNASRWTNKTVNFCDDLDQANSQDGFRPHLVYFRKQIMGGTAIAIGESSTVVSFTPVNETHSPHRPFGPWETAEQKMLSLKPSQECPMSSPVRTETGRTGRMIYKFKSGKRDFAVVTELVQKGETVSGINSIFGGSGLFLLTNRCEGQELFALTCSCHGHTPLLMNATAANAEFDNGELLLYVAFVSSIPDQRSTKNRFVCSFDIFHVLNTTAGRFGAERRSDMTPRHKLCTAVFSEGHVAEVLATRIDDQIIILYRNQHTIHLLSQVQNFVKQPSFPFFMRKNSEILAMAISNKDVSVDILTEKELVRLPLNSCSSYSTCDQCIVSRMDNCGWCILENKCTIRQTCFRLNITLTDQHNFWLNAHRGVRASSCPTIRHMHSSFYAAVEKSTTTDHLVKLTLARYPDFGKSNLVVMCVFPRRENHTEGNQTMSVWHVTTNDHPVIECPIPGRLRSKIWLSPGHPFYDHQTVLIQVTDGQQSATIATASMIVYKSCDQLSCSECLSLYPTCGWTFRNGTGMCRSSDNNTTQIVTCEAPDATGRTPATDSIDSINPIMLENNPIHGPLAEETVIRFTGQNLPETLTVSVGKDECVIISRDSSSLNCSIRPDVSVYEIGNVTLYIADTTKGELRCKNCSFAFTGKRWKALSTVVPGFPLGTDQELAKVDRTDSGTILVGATGGAALAIFCFFVWIIWQTYRKTKKIKIDIEHRMKRVSQRLSQHDMGSLCENVRSMVIRLIPPQPLQVVGADASSALLEEHTSVQ</sequence>
<keyword evidence="3" id="KW-0325">Glycoprotein</keyword>
<dbReference type="Gene3D" id="2.60.40.10">
    <property type="entry name" value="Immunoglobulins"/>
    <property type="match status" value="2"/>
</dbReference>
<dbReference type="Pfam" id="PF01437">
    <property type="entry name" value="PSI"/>
    <property type="match status" value="1"/>
</dbReference>
<dbReference type="GO" id="GO:0017154">
    <property type="term" value="F:semaphorin receptor activity"/>
    <property type="evidence" value="ECO:0007669"/>
    <property type="project" value="InterPro"/>
</dbReference>
<evidence type="ECO:0000256" key="1">
    <source>
        <dbReference type="ARBA" id="ARBA00004370"/>
    </source>
</evidence>